<dbReference type="PANTHER" id="PTHR20857">
    <property type="entry name" value="THIAMINE-PHOSPHATE PYROPHOSPHORYLASE"/>
    <property type="match status" value="1"/>
</dbReference>
<feature type="domain" description="Thiamine phosphate synthase/TenI" evidence="3">
    <location>
        <begin position="10"/>
        <end position="203"/>
    </location>
</feature>
<evidence type="ECO:0000313" key="5">
    <source>
        <dbReference type="Proteomes" id="UP000321944"/>
    </source>
</evidence>
<dbReference type="EMBL" id="AP019841">
    <property type="protein sequence ID" value="BBM55285.1"/>
    <property type="molecule type" value="Genomic_DNA"/>
</dbReference>
<evidence type="ECO:0000256" key="1">
    <source>
        <dbReference type="ARBA" id="ARBA00004948"/>
    </source>
</evidence>
<keyword evidence="2" id="KW-0784">Thiamine biosynthesis</keyword>
<sequence length="207" mass="23652">MIIMDKIKLNIISNRKLCANSNLKKQVEKIFSGYEKKIILKNFEITALTLREKDLDKSKYLNLVKKIYPICQKYKINLILHQNYDLNLDEKYNIEGIHLSYNVFKSLEENIKTGLIKKYKKIGVSIHSLEEAKEVEILGANYVVAGHIFKTDCKKGLEPRGLKFVENLSSVLNIPVFAIGGINERNSQSVINSGAFGLCMMSSLMKY</sequence>
<evidence type="ECO:0000313" key="4">
    <source>
        <dbReference type="EMBL" id="BBM55285.1"/>
    </source>
</evidence>
<proteinExistence type="predicted"/>
<dbReference type="InterPro" id="IPR036206">
    <property type="entry name" value="ThiamineP_synth_sf"/>
</dbReference>
<dbReference type="GO" id="GO:0009228">
    <property type="term" value="P:thiamine biosynthetic process"/>
    <property type="evidence" value="ECO:0007669"/>
    <property type="project" value="UniProtKB-KW"/>
</dbReference>
<comment type="pathway">
    <text evidence="1">Cofactor biosynthesis; thiamine diphosphate biosynthesis.</text>
</comment>
<organism evidence="4 5">
    <name type="scientific">Leptotrichia wadei</name>
    <dbReference type="NCBI Taxonomy" id="157687"/>
    <lineage>
        <taxon>Bacteria</taxon>
        <taxon>Fusobacteriati</taxon>
        <taxon>Fusobacteriota</taxon>
        <taxon>Fusobacteriia</taxon>
        <taxon>Fusobacteriales</taxon>
        <taxon>Leptotrichiaceae</taxon>
        <taxon>Leptotrichia</taxon>
    </lineage>
</organism>
<gene>
    <name evidence="4" type="ORF">JMUB3936_1570</name>
</gene>
<evidence type="ECO:0000259" key="3">
    <source>
        <dbReference type="Pfam" id="PF02581"/>
    </source>
</evidence>
<reference evidence="4 5" key="1">
    <citation type="submission" date="2019-07" db="EMBL/GenBank/DDBJ databases">
        <title>Complete Genome Sequence of Leptotrichia wadei Strain JMUB3936.</title>
        <authorList>
            <person name="Watanabe S."/>
            <person name="Cui L."/>
        </authorList>
    </citation>
    <scope>NUCLEOTIDE SEQUENCE [LARGE SCALE GENOMIC DNA]</scope>
    <source>
        <strain evidence="4 5">JMUB3936</strain>
    </source>
</reference>
<dbReference type="InterPro" id="IPR013785">
    <property type="entry name" value="Aldolase_TIM"/>
</dbReference>
<dbReference type="SUPFAM" id="SSF51391">
    <property type="entry name" value="Thiamin phosphate synthase"/>
    <property type="match status" value="1"/>
</dbReference>
<dbReference type="AlphaFoldDB" id="A0A510KZJ5"/>
<name>A0A510KZJ5_9FUSO</name>
<dbReference type="Pfam" id="PF02581">
    <property type="entry name" value="TMP-TENI"/>
    <property type="match status" value="1"/>
</dbReference>
<accession>A0A510KZJ5</accession>
<dbReference type="GO" id="GO:0004789">
    <property type="term" value="F:thiamine-phosphate diphosphorylase activity"/>
    <property type="evidence" value="ECO:0007669"/>
    <property type="project" value="TreeGrafter"/>
</dbReference>
<dbReference type="Gene3D" id="3.20.20.70">
    <property type="entry name" value="Aldolase class I"/>
    <property type="match status" value="1"/>
</dbReference>
<dbReference type="CDD" id="cd00564">
    <property type="entry name" value="TMP_TenI"/>
    <property type="match status" value="1"/>
</dbReference>
<dbReference type="Proteomes" id="UP000321944">
    <property type="component" value="Chromosome"/>
</dbReference>
<dbReference type="GO" id="GO:0005737">
    <property type="term" value="C:cytoplasm"/>
    <property type="evidence" value="ECO:0007669"/>
    <property type="project" value="TreeGrafter"/>
</dbReference>
<evidence type="ECO:0000256" key="2">
    <source>
        <dbReference type="ARBA" id="ARBA00022977"/>
    </source>
</evidence>
<dbReference type="InterPro" id="IPR022998">
    <property type="entry name" value="ThiamineP_synth_TenI"/>
</dbReference>
<dbReference type="PANTHER" id="PTHR20857:SF15">
    <property type="entry name" value="THIAMINE-PHOSPHATE SYNTHASE"/>
    <property type="match status" value="1"/>
</dbReference>
<protein>
    <submittedName>
        <fullName evidence="4">Regulatory protein TENI</fullName>
    </submittedName>
</protein>